<dbReference type="AlphaFoldDB" id="A0A7J7M6A4"/>
<dbReference type="PANTHER" id="PTHR36735:SF1">
    <property type="entry name" value="TRANSMEMBRANE PROTEIN"/>
    <property type="match status" value="1"/>
</dbReference>
<keyword evidence="2" id="KW-1133">Transmembrane helix</keyword>
<keyword evidence="2" id="KW-0472">Membrane</keyword>
<evidence type="ECO:0000313" key="3">
    <source>
        <dbReference type="EMBL" id="KAF6150298.1"/>
    </source>
</evidence>
<dbReference type="EMBL" id="JACGCM010001747">
    <property type="protein sequence ID" value="KAF6150298.1"/>
    <property type="molecule type" value="Genomic_DNA"/>
</dbReference>
<dbReference type="OrthoDB" id="1930702at2759"/>
<evidence type="ECO:0000256" key="1">
    <source>
        <dbReference type="SAM" id="MobiDB-lite"/>
    </source>
</evidence>
<keyword evidence="2" id="KW-0812">Transmembrane</keyword>
<evidence type="ECO:0008006" key="5">
    <source>
        <dbReference type="Google" id="ProtNLM"/>
    </source>
</evidence>
<comment type="caution">
    <text evidence="3">The sequence shown here is derived from an EMBL/GenBank/DDBJ whole genome shotgun (WGS) entry which is preliminary data.</text>
</comment>
<sequence length="178" mass="19551">MIVSIAASSMTLSPPPPHLTSTIFSKSKPPIFLHLPNSSLKFTTPHYKNPIFNPHPSSQSPNKNTPIWRISAITTDVLPPDTTIENTQQIVSSDDGAGVFTIISALLFIAFVGLSILTIGVVYIGVTDFLQKRESKKFQEEEAAKKSKKKGKNRVVRSRTGPKGFGQKVVEFEDDDDL</sequence>
<evidence type="ECO:0000256" key="2">
    <source>
        <dbReference type="SAM" id="Phobius"/>
    </source>
</evidence>
<evidence type="ECO:0000313" key="4">
    <source>
        <dbReference type="Proteomes" id="UP000541444"/>
    </source>
</evidence>
<dbReference type="GO" id="GO:0009535">
    <property type="term" value="C:chloroplast thylakoid membrane"/>
    <property type="evidence" value="ECO:0007669"/>
    <property type="project" value="TreeGrafter"/>
</dbReference>
<dbReference type="PANTHER" id="PTHR36735">
    <property type="entry name" value="TRANSMEMBRANE PROTEIN"/>
    <property type="match status" value="1"/>
</dbReference>
<proteinExistence type="predicted"/>
<keyword evidence="4" id="KW-1185">Reference proteome</keyword>
<feature type="region of interest" description="Disordered" evidence="1">
    <location>
        <begin position="141"/>
        <end position="168"/>
    </location>
</feature>
<feature type="compositionally biased region" description="Basic residues" evidence="1">
    <location>
        <begin position="146"/>
        <end position="157"/>
    </location>
</feature>
<organism evidence="3 4">
    <name type="scientific">Kingdonia uniflora</name>
    <dbReference type="NCBI Taxonomy" id="39325"/>
    <lineage>
        <taxon>Eukaryota</taxon>
        <taxon>Viridiplantae</taxon>
        <taxon>Streptophyta</taxon>
        <taxon>Embryophyta</taxon>
        <taxon>Tracheophyta</taxon>
        <taxon>Spermatophyta</taxon>
        <taxon>Magnoliopsida</taxon>
        <taxon>Ranunculales</taxon>
        <taxon>Circaeasteraceae</taxon>
        <taxon>Kingdonia</taxon>
    </lineage>
</organism>
<reference evidence="3 4" key="1">
    <citation type="journal article" date="2020" name="IScience">
        <title>Genome Sequencing of the Endangered Kingdonia uniflora (Circaeasteraceae, Ranunculales) Reveals Potential Mechanisms of Evolutionary Specialization.</title>
        <authorList>
            <person name="Sun Y."/>
            <person name="Deng T."/>
            <person name="Zhang A."/>
            <person name="Moore M.J."/>
            <person name="Landis J.B."/>
            <person name="Lin N."/>
            <person name="Zhang H."/>
            <person name="Zhang X."/>
            <person name="Huang J."/>
            <person name="Zhang X."/>
            <person name="Sun H."/>
            <person name="Wang H."/>
        </authorList>
    </citation>
    <scope>NUCLEOTIDE SEQUENCE [LARGE SCALE GENOMIC DNA]</scope>
    <source>
        <strain evidence="3">TB1705</strain>
        <tissue evidence="3">Leaf</tissue>
    </source>
</reference>
<protein>
    <recommendedName>
        <fullName evidence="5">Transmembrane protein</fullName>
    </recommendedName>
</protein>
<name>A0A7J7M6A4_9MAGN</name>
<feature type="transmembrane region" description="Helical" evidence="2">
    <location>
        <begin position="102"/>
        <end position="126"/>
    </location>
</feature>
<dbReference type="Proteomes" id="UP000541444">
    <property type="component" value="Unassembled WGS sequence"/>
</dbReference>
<accession>A0A7J7M6A4</accession>
<gene>
    <name evidence="3" type="ORF">GIB67_033997</name>
</gene>